<proteinExistence type="predicted"/>
<sequence length="288" mass="33288">MEKKKELKDLNLLDRFLFAEAVEDPEILQDMLEIILGRDVVLKHLPQTEKEGRRAAWSRQIRMDVWAMDEDEAIYDTEVQKKNTYNLPRRTRLYNGLIDSKLLESGDIEYNRMNDVYIIMIMPFDLFGLGLYRYTFRMACQEVPGLELDDGATRIFLNTRGTDPAGVSEELIALLRYFEDTSKEMAEHSSSGKILKMQKKIEQIRSSEEIGVKYMNAYEERLLELQEAREEGLKEGREDGLREGLEKGLQEGQKKASKAMAAELKKLGRPPEEISKVTKLSLKEIEAL</sequence>
<evidence type="ECO:0000313" key="3">
    <source>
        <dbReference type="Proteomes" id="UP001524502"/>
    </source>
</evidence>
<feature type="region of interest" description="Disordered" evidence="1">
    <location>
        <begin position="234"/>
        <end position="267"/>
    </location>
</feature>
<dbReference type="NCBIfam" id="TIGR01784">
    <property type="entry name" value="T_den_put_tspse"/>
    <property type="match status" value="1"/>
</dbReference>
<gene>
    <name evidence="2" type="ORF">NE619_06755</name>
</gene>
<organism evidence="2 3">
    <name type="scientific">Anaerovorax odorimutans</name>
    <dbReference type="NCBI Taxonomy" id="109327"/>
    <lineage>
        <taxon>Bacteria</taxon>
        <taxon>Bacillati</taxon>
        <taxon>Bacillota</taxon>
        <taxon>Clostridia</taxon>
        <taxon>Peptostreptococcales</taxon>
        <taxon>Anaerovoracaceae</taxon>
        <taxon>Anaerovorax</taxon>
    </lineage>
</organism>
<reference evidence="2 3" key="1">
    <citation type="submission" date="2022-06" db="EMBL/GenBank/DDBJ databases">
        <title>Isolation of gut microbiota from human fecal samples.</title>
        <authorList>
            <person name="Pamer E.G."/>
            <person name="Barat B."/>
            <person name="Waligurski E."/>
            <person name="Medina S."/>
            <person name="Paddock L."/>
            <person name="Mostad J."/>
        </authorList>
    </citation>
    <scope>NUCLEOTIDE SEQUENCE [LARGE SCALE GENOMIC DNA]</scope>
    <source>
        <strain evidence="2 3">SL.3.17</strain>
    </source>
</reference>
<dbReference type="Proteomes" id="UP001524502">
    <property type="component" value="Unassembled WGS sequence"/>
</dbReference>
<dbReference type="RefSeq" id="WP_256131610.1">
    <property type="nucleotide sequence ID" value="NZ_JANFXK010000006.1"/>
</dbReference>
<dbReference type="PANTHER" id="PTHR41317">
    <property type="entry name" value="PD-(D_E)XK NUCLEASE FAMILY TRANSPOSASE"/>
    <property type="match status" value="1"/>
</dbReference>
<dbReference type="EMBL" id="JANFXK010000006">
    <property type="protein sequence ID" value="MCQ4636423.1"/>
    <property type="molecule type" value="Genomic_DNA"/>
</dbReference>
<dbReference type="PANTHER" id="PTHR41317:SF1">
    <property type="entry name" value="PD-(D_E)XK NUCLEASE FAMILY TRANSPOSASE"/>
    <property type="match status" value="1"/>
</dbReference>
<feature type="compositionally biased region" description="Basic and acidic residues" evidence="1">
    <location>
        <begin position="234"/>
        <end position="254"/>
    </location>
</feature>
<dbReference type="Pfam" id="PF12784">
    <property type="entry name" value="PDDEXK_2"/>
    <property type="match status" value="1"/>
</dbReference>
<protein>
    <submittedName>
        <fullName evidence="2">Rpn family recombination-promoting nuclease/putative transposase</fullName>
    </submittedName>
</protein>
<evidence type="ECO:0000256" key="1">
    <source>
        <dbReference type="SAM" id="MobiDB-lite"/>
    </source>
</evidence>
<name>A0ABT1RML6_9FIRM</name>
<accession>A0ABT1RML6</accession>
<dbReference type="InterPro" id="IPR010106">
    <property type="entry name" value="RpnA"/>
</dbReference>
<comment type="caution">
    <text evidence="2">The sequence shown here is derived from an EMBL/GenBank/DDBJ whole genome shotgun (WGS) entry which is preliminary data.</text>
</comment>
<evidence type="ECO:0000313" key="2">
    <source>
        <dbReference type="EMBL" id="MCQ4636423.1"/>
    </source>
</evidence>
<keyword evidence="3" id="KW-1185">Reference proteome</keyword>